<dbReference type="SUPFAM" id="SSF53474">
    <property type="entry name" value="alpha/beta-Hydrolases"/>
    <property type="match status" value="1"/>
</dbReference>
<accession>A0A1I3RZ32</accession>
<dbReference type="STRING" id="46223.SAMN05421852_11197"/>
<sequence length="297" mass="34133">MSTKIVKRTISLANGETLGYREREGGEQTLLLIHGNMTSSQHWDVLMERIDPKYRLIAIDLRGFGLSTYHQPIQSLKDFAQDIKLLVDRLKLRKFAMMGWSLGGGVAMQFAADYPEYVEKCILLCSMSTRGYPFYQFDETGKPMKRLQTKEEIAQDPLRSIPISRAYQERDKSFLRQLWNALIYTQRQPSPEKYEIYLDDMCTQRNLVDVYHALNHFNISKTPNELGNGTGEVEKIQAPVLILWGENDLVVTKPMTMELIEDLGEKAKVVSLQNCGHSPLIDDLEQLVKHVKSFLED</sequence>
<keyword evidence="3" id="KW-1185">Reference proteome</keyword>
<dbReference type="PRINTS" id="PR00111">
    <property type="entry name" value="ABHYDROLASE"/>
</dbReference>
<proteinExistence type="predicted"/>
<dbReference type="PRINTS" id="PR00412">
    <property type="entry name" value="EPOXHYDRLASE"/>
</dbReference>
<feature type="domain" description="AB hydrolase-1" evidence="1">
    <location>
        <begin position="29"/>
        <end position="283"/>
    </location>
</feature>
<reference evidence="2 3" key="1">
    <citation type="submission" date="2016-10" db="EMBL/GenBank/DDBJ databases">
        <authorList>
            <person name="de Groot N.N."/>
        </authorList>
    </citation>
    <scope>NUCLEOTIDE SEQUENCE [LARGE SCALE GENOMIC DNA]</scope>
    <source>
        <strain evidence="2 3">DSM 44778</strain>
    </source>
</reference>
<gene>
    <name evidence="2" type="ORF">SAMN05421852_11197</name>
</gene>
<dbReference type="OrthoDB" id="252464at2"/>
<evidence type="ECO:0000313" key="3">
    <source>
        <dbReference type="Proteomes" id="UP000199545"/>
    </source>
</evidence>
<dbReference type="Proteomes" id="UP000199545">
    <property type="component" value="Unassembled WGS sequence"/>
</dbReference>
<dbReference type="InterPro" id="IPR050266">
    <property type="entry name" value="AB_hydrolase_sf"/>
</dbReference>
<dbReference type="InterPro" id="IPR000073">
    <property type="entry name" value="AB_hydrolase_1"/>
</dbReference>
<dbReference type="InterPro" id="IPR029058">
    <property type="entry name" value="AB_hydrolase_fold"/>
</dbReference>
<dbReference type="PANTHER" id="PTHR43798:SF33">
    <property type="entry name" value="HYDROLASE, PUTATIVE (AFU_ORTHOLOGUE AFUA_2G14860)-RELATED"/>
    <property type="match status" value="1"/>
</dbReference>
<evidence type="ECO:0000259" key="1">
    <source>
        <dbReference type="Pfam" id="PF00561"/>
    </source>
</evidence>
<organism evidence="2 3">
    <name type="scientific">Thermoflavimicrobium dichotomicum</name>
    <dbReference type="NCBI Taxonomy" id="46223"/>
    <lineage>
        <taxon>Bacteria</taxon>
        <taxon>Bacillati</taxon>
        <taxon>Bacillota</taxon>
        <taxon>Bacilli</taxon>
        <taxon>Bacillales</taxon>
        <taxon>Thermoactinomycetaceae</taxon>
        <taxon>Thermoflavimicrobium</taxon>
    </lineage>
</organism>
<protein>
    <submittedName>
        <fullName evidence="2">Pimeloyl-ACP methyl ester carboxylesterase</fullName>
    </submittedName>
</protein>
<dbReference type="AlphaFoldDB" id="A0A1I3RZ32"/>
<dbReference type="PANTHER" id="PTHR43798">
    <property type="entry name" value="MONOACYLGLYCEROL LIPASE"/>
    <property type="match status" value="1"/>
</dbReference>
<dbReference type="Pfam" id="PF00561">
    <property type="entry name" value="Abhydrolase_1"/>
    <property type="match status" value="1"/>
</dbReference>
<evidence type="ECO:0000313" key="2">
    <source>
        <dbReference type="EMBL" id="SFJ51725.1"/>
    </source>
</evidence>
<dbReference type="GO" id="GO:0016020">
    <property type="term" value="C:membrane"/>
    <property type="evidence" value="ECO:0007669"/>
    <property type="project" value="TreeGrafter"/>
</dbReference>
<dbReference type="InterPro" id="IPR000639">
    <property type="entry name" value="Epox_hydrolase-like"/>
</dbReference>
<name>A0A1I3RZ32_9BACL</name>
<dbReference type="RefSeq" id="WP_093230565.1">
    <property type="nucleotide sequence ID" value="NZ_FORR01000011.1"/>
</dbReference>
<dbReference type="Gene3D" id="3.40.50.1820">
    <property type="entry name" value="alpha/beta hydrolase"/>
    <property type="match status" value="1"/>
</dbReference>
<dbReference type="GO" id="GO:0003824">
    <property type="term" value="F:catalytic activity"/>
    <property type="evidence" value="ECO:0007669"/>
    <property type="project" value="InterPro"/>
</dbReference>
<dbReference type="EMBL" id="FORR01000011">
    <property type="protein sequence ID" value="SFJ51725.1"/>
    <property type="molecule type" value="Genomic_DNA"/>
</dbReference>